<proteinExistence type="predicted"/>
<evidence type="ECO:0000313" key="2">
    <source>
        <dbReference type="EMBL" id="MFC1399933.1"/>
    </source>
</evidence>
<reference evidence="2 3" key="1">
    <citation type="submission" date="2024-09" db="EMBL/GenBank/DDBJ databases">
        <authorList>
            <person name="Lee S.D."/>
        </authorList>
    </citation>
    <scope>NUCLEOTIDE SEQUENCE [LARGE SCALE GENOMIC DNA]</scope>
    <source>
        <strain evidence="2 3">N1-5</strain>
    </source>
</reference>
<keyword evidence="3" id="KW-1185">Reference proteome</keyword>
<evidence type="ECO:0000313" key="3">
    <source>
        <dbReference type="Proteomes" id="UP001592528"/>
    </source>
</evidence>
<comment type="caution">
    <text evidence="2">The sequence shown here is derived from an EMBL/GenBank/DDBJ whole genome shotgun (WGS) entry which is preliminary data.</text>
</comment>
<accession>A0ABV6UEQ0</accession>
<dbReference type="EMBL" id="JBHEZZ010000001">
    <property type="protein sequence ID" value="MFC1399933.1"/>
    <property type="molecule type" value="Genomic_DNA"/>
</dbReference>
<dbReference type="RefSeq" id="WP_051724940.1">
    <property type="nucleotide sequence ID" value="NZ_JBHEZZ010000001.1"/>
</dbReference>
<dbReference type="Proteomes" id="UP001592528">
    <property type="component" value="Unassembled WGS sequence"/>
</dbReference>
<sequence length="397" mass="44331">MTTSDLTTSDLTTLDLTGLTAGPSQVWGGIRLVPLLRAEPVTDLRLHRRAYGDGVGLVELAPRDHYLSYIPHGFVADWTGDGSPVAAYGTQLGTDRPSGMPLRFHRKLARREERNRLRFLPLHLALEGYLALHFGGPTVVWEQWSQQAVRRGLSPRVEEACTGAEVRGLADALRVFEIHPGQCGVLLYVADSLTAAFAVPHPADYRALHPTLVQDLYGEQVHHGATLMMPLPDFRARIRDTEVRSLADLRAAAERQEREWTGFHDSAMAGGLLDAAHTSQQVYRMGRFTLSRFLPEFRPKQESHIGETITDESGRVVYLKTFRLSEAQVRRGHLLDRLAAHDWHLGRTAAELSITEEQLGLRLESAGFGFLLRQDILDGYRKRARGSAPFRPSAPRD</sequence>
<dbReference type="InterPro" id="IPR054346">
    <property type="entry name" value="ARPP-2"/>
</dbReference>
<organism evidence="2 3">
    <name type="scientific">Streptacidiphilus cavernicola</name>
    <dbReference type="NCBI Taxonomy" id="3342716"/>
    <lineage>
        <taxon>Bacteria</taxon>
        <taxon>Bacillati</taxon>
        <taxon>Actinomycetota</taxon>
        <taxon>Actinomycetes</taxon>
        <taxon>Kitasatosporales</taxon>
        <taxon>Streptomycetaceae</taxon>
        <taxon>Streptacidiphilus</taxon>
    </lineage>
</organism>
<gene>
    <name evidence="2" type="ORF">ACEZDJ_01340</name>
</gene>
<evidence type="ECO:0000259" key="1">
    <source>
        <dbReference type="Pfam" id="PF22549"/>
    </source>
</evidence>
<name>A0ABV6UEQ0_9ACTN</name>
<protein>
    <recommendedName>
        <fullName evidence="1">ARG and Rhodanese-Phosphatase-superfamily-associated domain-containing protein</fullName>
    </recommendedName>
</protein>
<feature type="domain" description="ARG and Rhodanese-Phosphatase-superfamily-associated" evidence="1">
    <location>
        <begin position="14"/>
        <end position="286"/>
    </location>
</feature>
<dbReference type="Pfam" id="PF22549">
    <property type="entry name" value="ARPP-2"/>
    <property type="match status" value="1"/>
</dbReference>